<dbReference type="EMBL" id="SNRY01000422">
    <property type="protein sequence ID" value="KAA6340955.1"/>
    <property type="molecule type" value="Genomic_DNA"/>
</dbReference>
<comment type="caution">
    <text evidence="1">The sequence shown here is derived from an EMBL/GenBank/DDBJ whole genome shotgun (WGS) entry which is preliminary data.</text>
</comment>
<proteinExistence type="predicted"/>
<gene>
    <name evidence="1" type="ORF">EZS27_011224</name>
</gene>
<evidence type="ECO:0008006" key="2">
    <source>
        <dbReference type="Google" id="ProtNLM"/>
    </source>
</evidence>
<sequence length="59" mass="6963">MPFTLDAWWDKKETKVGYEINFAKYFYKDLPPRSLVEIANDILAIEKETEGLLKEIIEV</sequence>
<protein>
    <recommendedName>
        <fullName evidence="2">Type I restriction enzymeP M protein</fullName>
    </recommendedName>
</protein>
<name>A0A5J4S6B1_9ZZZZ</name>
<dbReference type="AlphaFoldDB" id="A0A5J4S6B1"/>
<reference evidence="1" key="1">
    <citation type="submission" date="2019-03" db="EMBL/GenBank/DDBJ databases">
        <title>Single cell metagenomics reveals metabolic interactions within the superorganism composed of flagellate Streblomastix strix and complex community of Bacteroidetes bacteria on its surface.</title>
        <authorList>
            <person name="Treitli S.C."/>
            <person name="Kolisko M."/>
            <person name="Husnik F."/>
            <person name="Keeling P."/>
            <person name="Hampl V."/>
        </authorList>
    </citation>
    <scope>NUCLEOTIDE SEQUENCE</scope>
    <source>
        <strain evidence="1">STM</strain>
    </source>
</reference>
<evidence type="ECO:0000313" key="1">
    <source>
        <dbReference type="EMBL" id="KAA6340955.1"/>
    </source>
</evidence>
<organism evidence="1">
    <name type="scientific">termite gut metagenome</name>
    <dbReference type="NCBI Taxonomy" id="433724"/>
    <lineage>
        <taxon>unclassified sequences</taxon>
        <taxon>metagenomes</taxon>
        <taxon>organismal metagenomes</taxon>
    </lineage>
</organism>
<accession>A0A5J4S6B1</accession>